<protein>
    <submittedName>
        <fullName evidence="2">Uncharacterized protein</fullName>
    </submittedName>
</protein>
<dbReference type="Proteomes" id="UP001164459">
    <property type="component" value="Chromosome"/>
</dbReference>
<proteinExistence type="predicted"/>
<sequence>MRLRILEPCRENWDTMEPTEVGRRCEACSREVHDLTGLTARQAKRLLTRAGPRPCVRVRADEDGLAVFRREPPRLAPAAAAMALAACAPHTPEAQRLAPAVEVEPAAPPRPSPVIPEAARRPDATAEPGPPKPVKAPAKKPERERVLMGDPWD</sequence>
<evidence type="ECO:0000313" key="3">
    <source>
        <dbReference type="Proteomes" id="UP001164459"/>
    </source>
</evidence>
<name>A0ABY7HBS5_9BACT</name>
<gene>
    <name evidence="2" type="ORF">O0S08_11225</name>
</gene>
<reference evidence="2" key="1">
    <citation type="submission" date="2022-11" db="EMBL/GenBank/DDBJ databases">
        <title>Minimal conservation of predation-associated metabolite biosynthetic gene clusters underscores biosynthetic potential of Myxococcota including descriptions for ten novel species: Archangium lansinium sp. nov., Myxococcus landrumus sp. nov., Nannocystis bai.</title>
        <authorList>
            <person name="Ahearne A."/>
            <person name="Stevens C."/>
            <person name="Dowd S."/>
        </authorList>
    </citation>
    <scope>NUCLEOTIDE SEQUENCE</scope>
    <source>
        <strain evidence="2">Fl3</strain>
    </source>
</reference>
<dbReference type="EMBL" id="CP114040">
    <property type="protein sequence ID" value="WAS96712.1"/>
    <property type="molecule type" value="Genomic_DNA"/>
</dbReference>
<evidence type="ECO:0000256" key="1">
    <source>
        <dbReference type="SAM" id="MobiDB-lite"/>
    </source>
</evidence>
<keyword evidence="3" id="KW-1185">Reference proteome</keyword>
<organism evidence="2 3">
    <name type="scientific">Nannocystis punicea</name>
    <dbReference type="NCBI Taxonomy" id="2995304"/>
    <lineage>
        <taxon>Bacteria</taxon>
        <taxon>Pseudomonadati</taxon>
        <taxon>Myxococcota</taxon>
        <taxon>Polyangia</taxon>
        <taxon>Nannocystales</taxon>
        <taxon>Nannocystaceae</taxon>
        <taxon>Nannocystis</taxon>
    </lineage>
</organism>
<evidence type="ECO:0000313" key="2">
    <source>
        <dbReference type="EMBL" id="WAS96712.1"/>
    </source>
</evidence>
<accession>A0ABY7HBS5</accession>
<feature type="region of interest" description="Disordered" evidence="1">
    <location>
        <begin position="96"/>
        <end position="153"/>
    </location>
</feature>
<dbReference type="RefSeq" id="WP_269039076.1">
    <property type="nucleotide sequence ID" value="NZ_CP114040.1"/>
</dbReference>